<accession>A0AAD8RX73</accession>
<name>A0AAD8RX73_LOLMU</name>
<reference evidence="1" key="1">
    <citation type="submission" date="2023-07" db="EMBL/GenBank/DDBJ databases">
        <title>A chromosome-level genome assembly of Lolium multiflorum.</title>
        <authorList>
            <person name="Chen Y."/>
            <person name="Copetti D."/>
            <person name="Kolliker R."/>
            <person name="Studer B."/>
        </authorList>
    </citation>
    <scope>NUCLEOTIDE SEQUENCE</scope>
    <source>
        <strain evidence="1">02402/16</strain>
        <tissue evidence="1">Leaf</tissue>
    </source>
</reference>
<evidence type="ECO:0000313" key="3">
    <source>
        <dbReference type="Proteomes" id="UP001231189"/>
    </source>
</evidence>
<comment type="caution">
    <text evidence="1">The sequence shown here is derived from an EMBL/GenBank/DDBJ whole genome shotgun (WGS) entry which is preliminary data.</text>
</comment>
<evidence type="ECO:0000313" key="2">
    <source>
        <dbReference type="EMBL" id="KAK1641743.1"/>
    </source>
</evidence>
<keyword evidence="3" id="KW-1185">Reference proteome</keyword>
<dbReference type="EMBL" id="JAUUTY010000004">
    <property type="protein sequence ID" value="KAK1641736.1"/>
    <property type="molecule type" value="Genomic_DNA"/>
</dbReference>
<dbReference type="Proteomes" id="UP001231189">
    <property type="component" value="Unassembled WGS sequence"/>
</dbReference>
<sequence length="110" mass="12476">MPAAPGFFDWGLSYSTVSPPPTHLSEDISFSHSYSLFFLNCAMYVCVEVRFDFLFTTLLVCGDDKCVNIYSLLYVFCFQSKTMLYSFVALDWHALIGLVLTRHCSCLISV</sequence>
<gene>
    <name evidence="1" type="ORF">QYE76_059541</name>
    <name evidence="2" type="ORF">QYE76_059548</name>
</gene>
<dbReference type="EMBL" id="JAUUTY010000004">
    <property type="protein sequence ID" value="KAK1641743.1"/>
    <property type="molecule type" value="Genomic_DNA"/>
</dbReference>
<protein>
    <submittedName>
        <fullName evidence="1">Uncharacterized protein</fullName>
    </submittedName>
</protein>
<evidence type="ECO:0000313" key="1">
    <source>
        <dbReference type="EMBL" id="KAK1641736.1"/>
    </source>
</evidence>
<dbReference type="AlphaFoldDB" id="A0AAD8RX73"/>
<organism evidence="1 3">
    <name type="scientific">Lolium multiflorum</name>
    <name type="common">Italian ryegrass</name>
    <name type="synonym">Lolium perenne subsp. multiflorum</name>
    <dbReference type="NCBI Taxonomy" id="4521"/>
    <lineage>
        <taxon>Eukaryota</taxon>
        <taxon>Viridiplantae</taxon>
        <taxon>Streptophyta</taxon>
        <taxon>Embryophyta</taxon>
        <taxon>Tracheophyta</taxon>
        <taxon>Spermatophyta</taxon>
        <taxon>Magnoliopsida</taxon>
        <taxon>Liliopsida</taxon>
        <taxon>Poales</taxon>
        <taxon>Poaceae</taxon>
        <taxon>BOP clade</taxon>
        <taxon>Pooideae</taxon>
        <taxon>Poodae</taxon>
        <taxon>Poeae</taxon>
        <taxon>Poeae Chloroplast Group 2 (Poeae type)</taxon>
        <taxon>Loliodinae</taxon>
        <taxon>Loliinae</taxon>
        <taxon>Lolium</taxon>
    </lineage>
</organism>
<proteinExistence type="predicted"/>